<dbReference type="InterPro" id="IPR011008">
    <property type="entry name" value="Dimeric_a/b-barrel"/>
</dbReference>
<dbReference type="PANTHER" id="PTHR34389:SF2">
    <property type="entry name" value="L-RHAMNOSE MUTAROTASE"/>
    <property type="match status" value="1"/>
</dbReference>
<accession>A0A5C5BD93</accession>
<gene>
    <name evidence="1" type="ORF">FH969_08295</name>
</gene>
<organism evidence="1 2">
    <name type="scientific">Miniimonas arenae</name>
    <dbReference type="NCBI Taxonomy" id="676201"/>
    <lineage>
        <taxon>Bacteria</taxon>
        <taxon>Bacillati</taxon>
        <taxon>Actinomycetota</taxon>
        <taxon>Actinomycetes</taxon>
        <taxon>Micrococcales</taxon>
        <taxon>Beutenbergiaceae</taxon>
        <taxon>Miniimonas</taxon>
    </lineage>
</organism>
<dbReference type="Proteomes" id="UP000313849">
    <property type="component" value="Unassembled WGS sequence"/>
</dbReference>
<dbReference type="EMBL" id="VENP01000026">
    <property type="protein sequence ID" value="TNU74056.1"/>
    <property type="molecule type" value="Genomic_DNA"/>
</dbReference>
<protein>
    <submittedName>
        <fullName evidence="1">L-rhamnose mutarotase</fullName>
    </submittedName>
</protein>
<evidence type="ECO:0000313" key="2">
    <source>
        <dbReference type="Proteomes" id="UP000313849"/>
    </source>
</evidence>
<dbReference type="AlphaFoldDB" id="A0A5C5BD93"/>
<sequence>MPRYCFTSQVDPRHLDAYKAAHAAVWPEMLRALRDAGWRNYSLFLSDTGQLIGFFEADDADAAQARMAATEVNGRWQAEMARLFVGEGNPDEGFSYHPEIFNLDDQLAAAEESGLGLPGADRPER</sequence>
<dbReference type="RefSeq" id="WP_139986895.1">
    <property type="nucleotide sequence ID" value="NZ_VENP01000026.1"/>
</dbReference>
<name>A0A5C5BD93_9MICO</name>
<dbReference type="Pfam" id="PF05336">
    <property type="entry name" value="rhaM"/>
    <property type="match status" value="1"/>
</dbReference>
<dbReference type="Gene3D" id="3.30.70.100">
    <property type="match status" value="1"/>
</dbReference>
<dbReference type="OrthoDB" id="9799608at2"/>
<keyword evidence="2" id="KW-1185">Reference proteome</keyword>
<proteinExistence type="predicted"/>
<dbReference type="SUPFAM" id="SSF54909">
    <property type="entry name" value="Dimeric alpha+beta barrel"/>
    <property type="match status" value="1"/>
</dbReference>
<reference evidence="1 2" key="1">
    <citation type="submission" date="2019-06" db="EMBL/GenBank/DDBJ databases">
        <title>Draft genome sequence of Miniimonas arenae KCTC 19750T isolated from sea sand.</title>
        <authorList>
            <person name="Park S.-J."/>
        </authorList>
    </citation>
    <scope>NUCLEOTIDE SEQUENCE [LARGE SCALE GENOMIC DNA]</scope>
    <source>
        <strain evidence="1 2">KCTC 19750</strain>
    </source>
</reference>
<dbReference type="GO" id="GO:0019301">
    <property type="term" value="P:rhamnose catabolic process"/>
    <property type="evidence" value="ECO:0007669"/>
    <property type="project" value="TreeGrafter"/>
</dbReference>
<evidence type="ECO:0000313" key="1">
    <source>
        <dbReference type="EMBL" id="TNU74056.1"/>
    </source>
</evidence>
<dbReference type="InterPro" id="IPR008000">
    <property type="entry name" value="Rham/fucose_mutarotase"/>
</dbReference>
<dbReference type="GO" id="GO:0016857">
    <property type="term" value="F:racemase and epimerase activity, acting on carbohydrates and derivatives"/>
    <property type="evidence" value="ECO:0007669"/>
    <property type="project" value="InterPro"/>
</dbReference>
<dbReference type="PANTHER" id="PTHR34389">
    <property type="entry name" value="L-RHAMNOSE MUTAROTASE"/>
    <property type="match status" value="1"/>
</dbReference>
<comment type="caution">
    <text evidence="1">The sequence shown here is derived from an EMBL/GenBank/DDBJ whole genome shotgun (WGS) entry which is preliminary data.</text>
</comment>